<keyword evidence="1" id="KW-0732">Signal</keyword>
<evidence type="ECO:0000256" key="1">
    <source>
        <dbReference type="SAM" id="SignalP"/>
    </source>
</evidence>
<name>A0ABU7KYQ2_9ACTN</name>
<dbReference type="EMBL" id="JAUUCC010000110">
    <property type="protein sequence ID" value="MEE2054436.1"/>
    <property type="molecule type" value="Genomic_DNA"/>
</dbReference>
<evidence type="ECO:0000313" key="2">
    <source>
        <dbReference type="EMBL" id="MEE2054436.1"/>
    </source>
</evidence>
<dbReference type="Proteomes" id="UP001348641">
    <property type="component" value="Unassembled WGS sequence"/>
</dbReference>
<proteinExistence type="predicted"/>
<feature type="non-terminal residue" evidence="2">
    <location>
        <position position="1"/>
    </location>
</feature>
<organism evidence="2 3">
    <name type="scientific">Nocardiopsis tropica</name>
    <dbReference type="NCBI Taxonomy" id="109330"/>
    <lineage>
        <taxon>Bacteria</taxon>
        <taxon>Bacillati</taxon>
        <taxon>Actinomycetota</taxon>
        <taxon>Actinomycetes</taxon>
        <taxon>Streptosporangiales</taxon>
        <taxon>Nocardiopsidaceae</taxon>
        <taxon>Nocardiopsis</taxon>
    </lineage>
</organism>
<sequence length="62" mass="6073">TAAGLFMAGFSVSPAFAVTGDETTPDVAPAVTEATVESPVLPAPAHGLLTRADAVPPPAGTR</sequence>
<feature type="chain" id="PRO_5047299255" evidence="1">
    <location>
        <begin position="18"/>
        <end position="62"/>
    </location>
</feature>
<evidence type="ECO:0000313" key="3">
    <source>
        <dbReference type="Proteomes" id="UP001348641"/>
    </source>
</evidence>
<feature type="signal peptide" evidence="1">
    <location>
        <begin position="1"/>
        <end position="17"/>
    </location>
</feature>
<comment type="caution">
    <text evidence="2">The sequence shown here is derived from an EMBL/GenBank/DDBJ whole genome shotgun (WGS) entry which is preliminary data.</text>
</comment>
<accession>A0ABU7KYQ2</accession>
<gene>
    <name evidence="2" type="ORF">Q8A49_28445</name>
</gene>
<reference evidence="2 3" key="1">
    <citation type="submission" date="2023-07" db="EMBL/GenBank/DDBJ databases">
        <authorList>
            <person name="Girao M."/>
            <person name="Carvalho M.F."/>
        </authorList>
    </citation>
    <scope>NUCLEOTIDE SEQUENCE [LARGE SCALE GENOMIC DNA]</scope>
    <source>
        <strain evidence="2 3">66/93</strain>
    </source>
</reference>
<protein>
    <submittedName>
        <fullName evidence="2">DNA primase</fullName>
    </submittedName>
</protein>